<feature type="domain" description="Glyoxalase/fosfomycin resistance/dioxygenase" evidence="1">
    <location>
        <begin position="178"/>
        <end position="318"/>
    </location>
</feature>
<dbReference type="EMBL" id="JABBXH010000001">
    <property type="protein sequence ID" value="NMP30109.1"/>
    <property type="molecule type" value="Genomic_DNA"/>
</dbReference>
<sequence length="324" mass="36445">MTQRDYQVSGFSEAVFVVADLVMQRDFYLEVVGWQEIANDNVQANEALAIFWDLPEEVTVKQSLLAAPNSNSGFIRLIQIDGIEQEYIRPNNQIWDSGGIFDVNTRVVNNHQLAKQLHAHYWFGVNDPVPMEFGPYKVIEWLAKGPDAITFACIERIEPPLANNDQTALFSALFNSSLIVNDHQAELAFFQELLGFEIAVSQQACFEKACTNVFGLPHNLVDKTPHKLSMVCSPLHDGGSIELASFPELQGGDVSEKVKPYNIGISTLRFKVNEIDAFILACQRAKLIIVNDLCFELPHYGMCRVVALKSPQGNWFEFYQPISK</sequence>
<proteinExistence type="predicted"/>
<dbReference type="Gene3D" id="3.10.180.10">
    <property type="entry name" value="2,3-Dihydroxybiphenyl 1,2-Dioxygenase, domain 1"/>
    <property type="match status" value="1"/>
</dbReference>
<evidence type="ECO:0000313" key="3">
    <source>
        <dbReference type="Proteomes" id="UP000568664"/>
    </source>
</evidence>
<protein>
    <submittedName>
        <fullName evidence="2">VOC family protein</fullName>
    </submittedName>
</protein>
<name>A0A7Y0Q4L8_9GAMM</name>
<reference evidence="2 3" key="1">
    <citation type="submission" date="2020-04" db="EMBL/GenBank/DDBJ databases">
        <title>Thalassotalea sp. M1531, isolated from the surface of marine red alga.</title>
        <authorList>
            <person name="Pang L."/>
            <person name="Lu D.-C."/>
        </authorList>
    </citation>
    <scope>NUCLEOTIDE SEQUENCE [LARGE SCALE GENOMIC DNA]</scope>
    <source>
        <strain evidence="2 3">M1531</strain>
    </source>
</reference>
<dbReference type="AlphaFoldDB" id="A0A7Y0Q4L8"/>
<keyword evidence="3" id="KW-1185">Reference proteome</keyword>
<evidence type="ECO:0000259" key="1">
    <source>
        <dbReference type="Pfam" id="PF00903"/>
    </source>
</evidence>
<dbReference type="Pfam" id="PF00903">
    <property type="entry name" value="Glyoxalase"/>
    <property type="match status" value="1"/>
</dbReference>
<dbReference type="SUPFAM" id="SSF54593">
    <property type="entry name" value="Glyoxalase/Bleomycin resistance protein/Dihydroxybiphenyl dioxygenase"/>
    <property type="match status" value="2"/>
</dbReference>
<dbReference type="InterPro" id="IPR004360">
    <property type="entry name" value="Glyas_Fos-R_dOase_dom"/>
</dbReference>
<accession>A0A7Y0Q4L8</accession>
<comment type="caution">
    <text evidence="2">The sequence shown here is derived from an EMBL/GenBank/DDBJ whole genome shotgun (WGS) entry which is preliminary data.</text>
</comment>
<gene>
    <name evidence="2" type="ORF">HII17_00920</name>
</gene>
<dbReference type="InterPro" id="IPR029068">
    <property type="entry name" value="Glyas_Bleomycin-R_OHBP_Dase"/>
</dbReference>
<dbReference type="RefSeq" id="WP_169073451.1">
    <property type="nucleotide sequence ID" value="NZ_JABBXH010000001.1"/>
</dbReference>
<evidence type="ECO:0000313" key="2">
    <source>
        <dbReference type="EMBL" id="NMP30109.1"/>
    </source>
</evidence>
<dbReference type="Proteomes" id="UP000568664">
    <property type="component" value="Unassembled WGS sequence"/>
</dbReference>
<organism evidence="2 3">
    <name type="scientific">Thalassotalea algicola</name>
    <dbReference type="NCBI Taxonomy" id="2716224"/>
    <lineage>
        <taxon>Bacteria</taxon>
        <taxon>Pseudomonadati</taxon>
        <taxon>Pseudomonadota</taxon>
        <taxon>Gammaproteobacteria</taxon>
        <taxon>Alteromonadales</taxon>
        <taxon>Colwelliaceae</taxon>
        <taxon>Thalassotalea</taxon>
    </lineage>
</organism>